<organism evidence="3">
    <name type="scientific">Arion vulgaris</name>
    <dbReference type="NCBI Taxonomy" id="1028688"/>
    <lineage>
        <taxon>Eukaryota</taxon>
        <taxon>Metazoa</taxon>
        <taxon>Spiralia</taxon>
        <taxon>Lophotrochozoa</taxon>
        <taxon>Mollusca</taxon>
        <taxon>Gastropoda</taxon>
        <taxon>Heterobranchia</taxon>
        <taxon>Euthyneura</taxon>
        <taxon>Panpulmonata</taxon>
        <taxon>Eupulmonata</taxon>
        <taxon>Stylommatophora</taxon>
        <taxon>Helicina</taxon>
        <taxon>Arionoidea</taxon>
        <taxon>Arionidae</taxon>
        <taxon>Arion</taxon>
    </lineage>
</organism>
<reference evidence="3" key="1">
    <citation type="submission" date="2014-12" db="EMBL/GenBank/DDBJ databases">
        <title>Insight into the proteome of Arion vulgaris.</title>
        <authorList>
            <person name="Aradska J."/>
            <person name="Bulat T."/>
            <person name="Smidak R."/>
            <person name="Sarate P."/>
            <person name="Gangsoo J."/>
            <person name="Sialana F."/>
            <person name="Bilban M."/>
            <person name="Lubec G."/>
        </authorList>
    </citation>
    <scope>NUCLEOTIDE SEQUENCE</scope>
    <source>
        <tissue evidence="3">Skin</tissue>
    </source>
</reference>
<dbReference type="InterPro" id="IPR002110">
    <property type="entry name" value="Ankyrin_rpt"/>
</dbReference>
<dbReference type="PANTHER" id="PTHR24168:SF21">
    <property type="entry name" value="KANK, ISOFORM D"/>
    <property type="match status" value="1"/>
</dbReference>
<feature type="region of interest" description="Disordered" evidence="2">
    <location>
        <begin position="378"/>
        <end position="426"/>
    </location>
</feature>
<dbReference type="GO" id="GO:0005856">
    <property type="term" value="C:cytoskeleton"/>
    <property type="evidence" value="ECO:0007669"/>
    <property type="project" value="TreeGrafter"/>
</dbReference>
<dbReference type="SMART" id="SM00248">
    <property type="entry name" value="ANK"/>
    <property type="match status" value="4"/>
</dbReference>
<evidence type="ECO:0000256" key="1">
    <source>
        <dbReference type="PROSITE-ProRule" id="PRU00023"/>
    </source>
</evidence>
<evidence type="ECO:0000256" key="2">
    <source>
        <dbReference type="SAM" id="MobiDB-lite"/>
    </source>
</evidence>
<gene>
    <name evidence="3" type="primary">ORF104641</name>
</gene>
<feature type="compositionally biased region" description="Low complexity" evidence="2">
    <location>
        <begin position="757"/>
        <end position="766"/>
    </location>
</feature>
<keyword evidence="1" id="KW-0040">ANK repeat</keyword>
<feature type="repeat" description="ANK" evidence="1">
    <location>
        <begin position="954"/>
        <end position="986"/>
    </location>
</feature>
<evidence type="ECO:0000313" key="3">
    <source>
        <dbReference type="EMBL" id="CEK77440.1"/>
    </source>
</evidence>
<dbReference type="Pfam" id="PF13637">
    <property type="entry name" value="Ank_4"/>
    <property type="match status" value="1"/>
</dbReference>
<protein>
    <submittedName>
        <fullName evidence="3">Uncharacterized protein</fullName>
    </submittedName>
</protein>
<dbReference type="EMBL" id="HACG01030575">
    <property type="protein sequence ID" value="CEK77440.1"/>
    <property type="molecule type" value="Transcribed_RNA"/>
</dbReference>
<accession>A0A0B7ABY2</accession>
<dbReference type="AlphaFoldDB" id="A0A0B7ABY2"/>
<dbReference type="PROSITE" id="PS50297">
    <property type="entry name" value="ANK_REP_REGION"/>
    <property type="match status" value="1"/>
</dbReference>
<sequence length="1024" mass="112699">MCDEAKPETRTVGVNVNYDTSGIYTSLDFKGETELRLALRDVLHRNVRSVGTNCNFKPSAVECGTVTDQSTGINVGCGDENHRIDVEVKAATIKKSIAIAAKPETGNKCVSTEAGWVLDAGTNTYQPDTYHKSVMTDKLKQMFASTCTEITPSHHAFCQTEYQMMISLEQVKHAASNTEQIQTYSSGMSTDIIPTFSIGVNTTEKMSDIFQESHEQKNVVKTKQLKSILKKSKSVDTAVGDGRIDSVHSDTSRKTQSAFSASKETVVPITQSEYIKKSSIFDDNKNHMSSFEVSTRSAPLTRDFVSSREELLSSSQENLDKRNSAFERVSPTKSEDRFSETVVEHYLITKDGKKLISEEKTTTSSLGTNRSFKQYADNDIDPWSKRSHENEISSSSSRSSHSMSSLSGDDMYSNSSSGNSTSNRINGNMITEKNYASVINNPYMTVENLAEVSSILDYELDNGLGVRHISKTVSQDDLYREHREKKSSQLEKTSSGEVVYNMRRAGSVEDFMPDDIRRYMSIDPSVSKDSGFGEDLIQRFREEQSESPPPSVEVATENNGGMRSIKTSKIITTKRTSTTGDKVLVQETKTVQGQDGQITTVVTETTEDAKTAQEDGTNIDTHHSSLTDQDETDMLTASSASRTHSSHRISGQGGSDSNLSFNITKRQVFPDRGSFTSSSTKSFSETTIQAAGDSDEELIAEIGSYGSLDRKAGKLKSIMKRRSSDSHQISNRKGITFAESVIGGTGSSSQEEDNTSDSDSTTSYEEGSYDGQQGQVIYHCKDDEAIAQGLPGAQMFDQNIRETYELPNEVSNACTVLGTYLVDSTSIQTKQLNACQNLVQQEWFKVSSHKLSVSHQVEDFLSSVNEISKRLLEYIINMTDANGNTAIHYCISHCNFDIASLLLDSEVCDINKQNKAGYTPIMLAGLATLQNLEQREIVRRLFSSGDVNARAVTTQQTALMLAASHGRTEMVKLLVEECADINLQDEDGSTALMCACEHGYLDVVNFLLAQPNINANITDNLITG</sequence>
<feature type="compositionally biased region" description="Basic and acidic residues" evidence="2">
    <location>
        <begin position="382"/>
        <end position="391"/>
    </location>
</feature>
<proteinExistence type="predicted"/>
<feature type="region of interest" description="Disordered" evidence="2">
    <location>
        <begin position="742"/>
        <end position="768"/>
    </location>
</feature>
<dbReference type="GO" id="GO:0005737">
    <property type="term" value="C:cytoplasm"/>
    <property type="evidence" value="ECO:0007669"/>
    <property type="project" value="TreeGrafter"/>
</dbReference>
<dbReference type="Gene3D" id="1.25.40.20">
    <property type="entry name" value="Ankyrin repeat-containing domain"/>
    <property type="match status" value="1"/>
</dbReference>
<dbReference type="Pfam" id="PF12796">
    <property type="entry name" value="Ank_2"/>
    <property type="match status" value="1"/>
</dbReference>
<feature type="region of interest" description="Disordered" evidence="2">
    <location>
        <begin position="313"/>
        <end position="337"/>
    </location>
</feature>
<feature type="compositionally biased region" description="Low complexity" evidence="2">
    <location>
        <begin position="392"/>
        <end position="426"/>
    </location>
</feature>
<dbReference type="SUPFAM" id="SSF48403">
    <property type="entry name" value="Ankyrin repeat"/>
    <property type="match status" value="1"/>
</dbReference>
<dbReference type="PROSITE" id="PS50088">
    <property type="entry name" value="ANK_REPEAT"/>
    <property type="match status" value="1"/>
</dbReference>
<dbReference type="GO" id="GO:0030837">
    <property type="term" value="P:negative regulation of actin filament polymerization"/>
    <property type="evidence" value="ECO:0007669"/>
    <property type="project" value="InterPro"/>
</dbReference>
<name>A0A0B7ABY2_9EUPU</name>
<dbReference type="InterPro" id="IPR036770">
    <property type="entry name" value="Ankyrin_rpt-contain_sf"/>
</dbReference>
<dbReference type="PANTHER" id="PTHR24168">
    <property type="entry name" value="KN MOTIF AND ANKYRIN REPEAT DOMAIN-CONTAINING"/>
    <property type="match status" value="1"/>
</dbReference>
<dbReference type="InterPro" id="IPR047184">
    <property type="entry name" value="KANK1-4"/>
</dbReference>
<feature type="region of interest" description="Disordered" evidence="2">
    <location>
        <begin position="608"/>
        <end position="660"/>
    </location>
</feature>